<evidence type="ECO:0000313" key="9">
    <source>
        <dbReference type="Proteomes" id="UP001176940"/>
    </source>
</evidence>
<dbReference type="PANTHER" id="PTHR11455">
    <property type="entry name" value="CRYPTOCHROME"/>
    <property type="match status" value="1"/>
</dbReference>
<dbReference type="EMBL" id="CAUEEQ010001091">
    <property type="protein sequence ID" value="CAJ0918764.1"/>
    <property type="molecule type" value="Genomic_DNA"/>
</dbReference>
<dbReference type="InterPro" id="IPR014729">
    <property type="entry name" value="Rossmann-like_a/b/a_fold"/>
</dbReference>
<evidence type="ECO:0000256" key="4">
    <source>
        <dbReference type="ARBA" id="ARBA00022827"/>
    </source>
</evidence>
<organism evidence="8 9">
    <name type="scientific">Ranitomeya imitator</name>
    <name type="common">mimic poison frog</name>
    <dbReference type="NCBI Taxonomy" id="111125"/>
    <lineage>
        <taxon>Eukaryota</taxon>
        <taxon>Metazoa</taxon>
        <taxon>Chordata</taxon>
        <taxon>Craniata</taxon>
        <taxon>Vertebrata</taxon>
        <taxon>Euteleostomi</taxon>
        <taxon>Amphibia</taxon>
        <taxon>Batrachia</taxon>
        <taxon>Anura</taxon>
        <taxon>Neobatrachia</taxon>
        <taxon>Hyloidea</taxon>
        <taxon>Dendrobatidae</taxon>
        <taxon>Dendrobatinae</taxon>
        <taxon>Ranitomeya</taxon>
    </lineage>
</organism>
<comment type="similarity">
    <text evidence="2">Belongs to the DNA photolyase class-1 family.</text>
</comment>
<gene>
    <name evidence="8" type="ORF">RIMI_LOCUS863910</name>
</gene>
<evidence type="ECO:0000256" key="5">
    <source>
        <dbReference type="ARBA" id="ARBA00022991"/>
    </source>
</evidence>
<dbReference type="PANTHER" id="PTHR11455:SF9">
    <property type="entry name" value="CRYPTOCHROME CIRCADIAN CLOCK 5 ISOFORM X1"/>
    <property type="match status" value="1"/>
</dbReference>
<name>A0ABN9KT60_9NEOB</name>
<keyword evidence="9" id="KW-1185">Reference proteome</keyword>
<dbReference type="Gene3D" id="1.10.579.10">
    <property type="entry name" value="DNA Cyclobutane Dipyrimidine Photolyase, subunit A, domain 3"/>
    <property type="match status" value="1"/>
</dbReference>
<proteinExistence type="inferred from homology"/>
<dbReference type="InterPro" id="IPR036134">
    <property type="entry name" value="Crypto/Photolyase_FAD-like_sf"/>
</dbReference>
<evidence type="ECO:0000256" key="3">
    <source>
        <dbReference type="ARBA" id="ARBA00022630"/>
    </source>
</evidence>
<sequence>MVVDDEEKANILNTFFSTVFTVENEMLGEIPRNNENPILRVTNLTQEEVRNRLNKIKIDKSPGPDGIHPRVLRELTTMPTHRSIHWFRKGLRLHDNPALLAAMRDCDELHPIFILDPWFPKNMRVSVNRWRFLIESLRDLDENLKRINSRLFVVRGKPAEVFPQLFKKWKVTRLTFEVDTEPYSRQRDAEVEKLAAEHNVEVIQKVSNTLYDADRVIAENNGKPPLTYVRLQTVLSSIGAPKRPCPAPTDENMRDCRTPWKSSYEEIYGIPTLEELGQDPSKLGPHLYPGGESEALQRLDLHMRRTVWVCNFKKPDTEPNSLTPSTTVLSPYVKFGCLSARVFYWRLVEIYRGRKHSSPPVSLHGQLLWREFYYTAGAGIPNFDKMVGNSACVQVDWDENKEYLEAWRECQLMCPGCLVMTVSDLPQARTGFPFIDAIMTQLRTEGWIHHLARHAVACFLTRGDLWISWEEGQKVFEELLLDADWSLNAGNWLWLSASAFFHRFFRVYSPVAFGKKTDKNGDYIKKYLPILRKFPAEYIYEPWKSPRSVQERASCIIGKDYPKPIVEHETVSKRNIQRMKAAYARRSGKDGPQSPSKKKGVKRTASVAEFFKKK</sequence>
<protein>
    <recommendedName>
        <fullName evidence="7">Photolyase/cryptochrome alpha/beta domain-containing protein</fullName>
    </recommendedName>
</protein>
<evidence type="ECO:0000256" key="6">
    <source>
        <dbReference type="SAM" id="MobiDB-lite"/>
    </source>
</evidence>
<evidence type="ECO:0000313" key="8">
    <source>
        <dbReference type="EMBL" id="CAJ0918764.1"/>
    </source>
</evidence>
<dbReference type="Proteomes" id="UP001176940">
    <property type="component" value="Unassembled WGS sequence"/>
</dbReference>
<dbReference type="InterPro" id="IPR005101">
    <property type="entry name" value="Cryptochr/Photolyase_FAD-bd"/>
</dbReference>
<dbReference type="Pfam" id="PF03441">
    <property type="entry name" value="FAD_binding_7"/>
    <property type="match status" value="1"/>
</dbReference>
<dbReference type="Pfam" id="PF00875">
    <property type="entry name" value="DNA_photolyase"/>
    <property type="match status" value="1"/>
</dbReference>
<comment type="cofactor">
    <cofactor evidence="1">
        <name>FAD</name>
        <dbReference type="ChEBI" id="CHEBI:57692"/>
    </cofactor>
</comment>
<reference evidence="8" key="1">
    <citation type="submission" date="2023-07" db="EMBL/GenBank/DDBJ databases">
        <authorList>
            <person name="Stuckert A."/>
        </authorList>
    </citation>
    <scope>NUCLEOTIDE SEQUENCE</scope>
</reference>
<dbReference type="PROSITE" id="PS51645">
    <property type="entry name" value="PHR_CRY_ALPHA_BETA"/>
    <property type="match status" value="1"/>
</dbReference>
<keyword evidence="5" id="KW-0157">Chromophore</keyword>
<accession>A0ABN9KT60</accession>
<comment type="caution">
    <text evidence="8">The sequence shown here is derived from an EMBL/GenBank/DDBJ whole genome shotgun (WGS) entry which is preliminary data.</text>
</comment>
<dbReference type="InterPro" id="IPR036155">
    <property type="entry name" value="Crypto/Photolyase_N_sf"/>
</dbReference>
<feature type="domain" description="Photolyase/cryptochrome alpha/beta" evidence="7">
    <location>
        <begin position="81"/>
        <end position="210"/>
    </location>
</feature>
<evidence type="ECO:0000256" key="2">
    <source>
        <dbReference type="ARBA" id="ARBA00005862"/>
    </source>
</evidence>
<dbReference type="InterPro" id="IPR006050">
    <property type="entry name" value="DNA_photolyase_N"/>
</dbReference>
<feature type="region of interest" description="Disordered" evidence="6">
    <location>
        <begin position="581"/>
        <end position="614"/>
    </location>
</feature>
<dbReference type="Gene3D" id="1.25.40.80">
    <property type="match status" value="1"/>
</dbReference>
<keyword evidence="4" id="KW-0274">FAD</keyword>
<keyword evidence="3" id="KW-0285">Flavoprotein</keyword>
<dbReference type="Gene3D" id="3.40.50.620">
    <property type="entry name" value="HUPs"/>
    <property type="match status" value="1"/>
</dbReference>
<dbReference type="InterPro" id="IPR002081">
    <property type="entry name" value="Cryptochrome/DNA_photolyase_1"/>
</dbReference>
<evidence type="ECO:0000256" key="1">
    <source>
        <dbReference type="ARBA" id="ARBA00001974"/>
    </source>
</evidence>
<dbReference type="SUPFAM" id="SSF48173">
    <property type="entry name" value="Cryptochrome/photolyase FAD-binding domain"/>
    <property type="match status" value="1"/>
</dbReference>
<dbReference type="SUPFAM" id="SSF52425">
    <property type="entry name" value="Cryptochrome/photolyase, N-terminal domain"/>
    <property type="match status" value="1"/>
</dbReference>
<evidence type="ECO:0000259" key="7">
    <source>
        <dbReference type="PROSITE" id="PS51645"/>
    </source>
</evidence>